<evidence type="ECO:0000256" key="1">
    <source>
        <dbReference type="SAM" id="MobiDB-lite"/>
    </source>
</evidence>
<protein>
    <submittedName>
        <fullName evidence="2">Uncharacterized protein</fullName>
    </submittedName>
</protein>
<evidence type="ECO:0000313" key="2">
    <source>
        <dbReference type="EMBL" id="MBA2851441.1"/>
    </source>
</evidence>
<dbReference type="Proteomes" id="UP000564425">
    <property type="component" value="Unassembled WGS sequence"/>
</dbReference>
<organism evidence="2 3">
    <name type="scientific">Methanococcus maripaludis</name>
    <name type="common">Methanococcus deltae</name>
    <dbReference type="NCBI Taxonomy" id="39152"/>
    <lineage>
        <taxon>Archaea</taxon>
        <taxon>Methanobacteriati</taxon>
        <taxon>Methanobacteriota</taxon>
        <taxon>Methanomada group</taxon>
        <taxon>Methanococci</taxon>
        <taxon>Methanococcales</taxon>
        <taxon>Methanococcaceae</taxon>
        <taxon>Methanococcus</taxon>
    </lineage>
</organism>
<feature type="compositionally biased region" description="Basic and acidic residues" evidence="1">
    <location>
        <begin position="63"/>
        <end position="82"/>
    </location>
</feature>
<gene>
    <name evidence="2" type="ORF">HNP86_001594</name>
</gene>
<feature type="region of interest" description="Disordered" evidence="1">
    <location>
        <begin position="58"/>
        <end position="82"/>
    </location>
</feature>
<evidence type="ECO:0000313" key="3">
    <source>
        <dbReference type="Proteomes" id="UP000564425"/>
    </source>
</evidence>
<reference evidence="2 3" key="1">
    <citation type="submission" date="2020-07" db="EMBL/GenBank/DDBJ databases">
        <title>Genomic Encyclopedia of Type Strains, Phase IV (KMG-V): Genome sequencing to study the core and pangenomes of soil and plant-associated prokaryotes.</title>
        <authorList>
            <person name="Whitman W."/>
        </authorList>
    </citation>
    <scope>NUCLEOTIDE SEQUENCE [LARGE SCALE GENOMIC DNA]</scope>
    <source>
        <strain evidence="2 3">A1</strain>
    </source>
</reference>
<name>A0A7J9NVU7_METMI</name>
<dbReference type="EMBL" id="JACDUH010000002">
    <property type="protein sequence ID" value="MBA2851441.1"/>
    <property type="molecule type" value="Genomic_DNA"/>
</dbReference>
<dbReference type="AlphaFoldDB" id="A0A7J9NVU7"/>
<sequence>MEKEDRLEIVTQLANPNNLSKCEKLFNLVIPKKYKKRFQRNRIESKVVRYPEKRGYLNQTMGMEEHKKSQEIEENKRLELDE</sequence>
<comment type="caution">
    <text evidence="2">The sequence shown here is derived from an EMBL/GenBank/DDBJ whole genome shotgun (WGS) entry which is preliminary data.</text>
</comment>
<accession>A0A7J9NVU7</accession>
<proteinExistence type="predicted"/>